<keyword evidence="4" id="KW-0964">Secreted</keyword>
<dbReference type="InterPro" id="IPR038174">
    <property type="entry name" value="Strep_pil_link_sf"/>
</dbReference>
<dbReference type="PROSITE" id="PS50847">
    <property type="entry name" value="GRAM_POS_ANCHORING"/>
    <property type="match status" value="1"/>
</dbReference>
<dbReference type="AlphaFoldDB" id="A0A3P1VAL0"/>
<dbReference type="InterPro" id="IPR011252">
    <property type="entry name" value="Fibrogen-bd_dom1"/>
</dbReference>
<dbReference type="PANTHER" id="PTHR36108:SF13">
    <property type="entry name" value="COLOSSIN-B-RELATED"/>
    <property type="match status" value="1"/>
</dbReference>
<comment type="similarity">
    <text evidence="2">Belongs to the serine-aspartate repeat-containing protein (SDr) family.</text>
</comment>
<keyword evidence="8" id="KW-0472">Membrane</keyword>
<evidence type="ECO:0000256" key="7">
    <source>
        <dbReference type="SAM" id="MobiDB-lite"/>
    </source>
</evidence>
<dbReference type="EMBL" id="RQZA01000007">
    <property type="protein sequence ID" value="RRD30540.1"/>
    <property type="molecule type" value="Genomic_DNA"/>
</dbReference>
<evidence type="ECO:0000256" key="2">
    <source>
        <dbReference type="ARBA" id="ARBA00007257"/>
    </source>
</evidence>
<dbReference type="Gene3D" id="2.60.40.1280">
    <property type="match status" value="1"/>
</dbReference>
<evidence type="ECO:0000256" key="8">
    <source>
        <dbReference type="SAM" id="Phobius"/>
    </source>
</evidence>
<keyword evidence="3" id="KW-0134">Cell wall</keyword>
<feature type="transmembrane region" description="Helical" evidence="8">
    <location>
        <begin position="647"/>
        <end position="667"/>
    </location>
</feature>
<feature type="region of interest" description="Disordered" evidence="7">
    <location>
        <begin position="537"/>
        <end position="615"/>
    </location>
</feature>
<dbReference type="SUPFAM" id="SSF49478">
    <property type="entry name" value="Cna protein B-type domain"/>
    <property type="match status" value="1"/>
</dbReference>
<accession>A0A3P1VAL0</accession>
<dbReference type="Proteomes" id="UP000281771">
    <property type="component" value="Unassembled WGS sequence"/>
</dbReference>
<dbReference type="InterPro" id="IPR041033">
    <property type="entry name" value="SpaA_PFL_dom_1"/>
</dbReference>
<sequence>MNKKIIRLLLFPLAILLGLFWVQESTAHAAVNADVVTRMYFTDRHGNPLTPPNIRQWQQFRINVDFDLHNNEVVAGDTTVLQLPEVVTFSSNVAFDLLDKDGNLVAKTTIDPRTKQLKVTYEPYVETHSDVKGTLYFYVRMDHNVVTEKKEVPIDITVDGKVFPAGTIEFQGIGNPTADDLNKVGWQHSTEPKIGYFSIAVNRSRKAMQGVKVVDVLDVPGVSYKRETFRVYKGSWNYRDGDWRFDNEVNITNQTPVTFTQNSFTVTLPDLRPEEGIRVSYAVDLAHVPVDGERITNHATLATTNNINKTHHSGYTFYRGGGKAQGYVFKIKIKKTDEAGTVLQGAEFDIVRDRTGAVVGHLVTDSKGEAEVGNLLKDTYTIKETKAPDGYFPSGEVKVTPDDFDSTLLLANKTIVNKKIAPAKAALAVNKSLTGRNLQADEFEFILTDQNGNEVERVKNTASGQVQFSEIEYTAPGSYTYTITEVNGGTTINNITYDALVVTATVTVTDNQQGQLVAEVTYSADKEFNNVYQAPTTTTTTTTTSTTEATTTTVATTTTTEPTTTSATTTTVEPTTTVATTTTVEPTTTTEPTTTVVTTTTTEPTTTSATTTTTTTTTALVTTTTQTPPPAGKKGKSLPRTGEESGLVASLIGLALMVVAGVAGILYRKSKEA</sequence>
<dbReference type="GO" id="GO:0007155">
    <property type="term" value="P:cell adhesion"/>
    <property type="evidence" value="ECO:0007669"/>
    <property type="project" value="InterPro"/>
</dbReference>
<dbReference type="InterPro" id="IPR041171">
    <property type="entry name" value="SDR_Ig"/>
</dbReference>
<dbReference type="Gene3D" id="2.60.40.10">
    <property type="entry name" value="Immunoglobulins"/>
    <property type="match status" value="1"/>
</dbReference>
<proteinExistence type="inferred from homology"/>
<feature type="domain" description="Gram-positive cocci surface proteins LPxTG" evidence="10">
    <location>
        <begin position="638"/>
        <end position="673"/>
    </location>
</feature>
<evidence type="ECO:0000256" key="6">
    <source>
        <dbReference type="ARBA" id="ARBA00023088"/>
    </source>
</evidence>
<dbReference type="InterPro" id="IPR008966">
    <property type="entry name" value="Adhesion_dom_sf"/>
</dbReference>
<evidence type="ECO:0000256" key="5">
    <source>
        <dbReference type="ARBA" id="ARBA00022729"/>
    </source>
</evidence>
<gene>
    <name evidence="11" type="ORF">EII38_08000</name>
</gene>
<dbReference type="PANTHER" id="PTHR36108">
    <property type="entry name" value="COLOSSIN-B-RELATED"/>
    <property type="match status" value="1"/>
</dbReference>
<keyword evidence="8" id="KW-1133">Transmembrane helix</keyword>
<evidence type="ECO:0000313" key="12">
    <source>
        <dbReference type="Proteomes" id="UP000281771"/>
    </source>
</evidence>
<keyword evidence="8" id="KW-0812">Transmembrane</keyword>
<dbReference type="Pfam" id="PF17961">
    <property type="entry name" value="Big_8"/>
    <property type="match status" value="1"/>
</dbReference>
<keyword evidence="6" id="KW-0572">Peptidoglycan-anchor</keyword>
<name>A0A3P1VAL0_9STRE</name>
<dbReference type="NCBIfam" id="TIGR01167">
    <property type="entry name" value="LPXTG_anchor"/>
    <property type="match status" value="1"/>
</dbReference>
<evidence type="ECO:0000256" key="4">
    <source>
        <dbReference type="ARBA" id="ARBA00022525"/>
    </source>
</evidence>
<evidence type="ECO:0000256" key="9">
    <source>
        <dbReference type="SAM" id="SignalP"/>
    </source>
</evidence>
<dbReference type="STRING" id="1123309.GCA_000377005_00661"/>
<dbReference type="SUPFAM" id="SSF49401">
    <property type="entry name" value="Bacterial adhesins"/>
    <property type="match status" value="2"/>
</dbReference>
<feature type="chain" id="PRO_5018208810" evidence="9">
    <location>
        <begin position="30"/>
        <end position="673"/>
    </location>
</feature>
<keyword evidence="5 9" id="KW-0732">Signal</keyword>
<evidence type="ECO:0000259" key="10">
    <source>
        <dbReference type="PROSITE" id="PS50847"/>
    </source>
</evidence>
<dbReference type="NCBIfam" id="TIGR03786">
    <property type="entry name" value="strep_pil_rpt"/>
    <property type="match status" value="1"/>
</dbReference>
<keyword evidence="12" id="KW-1185">Reference proteome</keyword>
<evidence type="ECO:0000256" key="1">
    <source>
        <dbReference type="ARBA" id="ARBA00004168"/>
    </source>
</evidence>
<evidence type="ECO:0000256" key="3">
    <source>
        <dbReference type="ARBA" id="ARBA00022512"/>
    </source>
</evidence>
<evidence type="ECO:0000313" key="11">
    <source>
        <dbReference type="EMBL" id="RRD30540.1"/>
    </source>
</evidence>
<reference evidence="11 12" key="1">
    <citation type="submission" date="2018-11" db="EMBL/GenBank/DDBJ databases">
        <title>Genomes From Bacteria Associated with the Canine Oral Cavity: a Test Case for Automated Genome-Based Taxonomic Assignment.</title>
        <authorList>
            <person name="Coil D.A."/>
            <person name="Jospin G."/>
            <person name="Darling A.E."/>
            <person name="Wallis C."/>
            <person name="Davis I.J."/>
            <person name="Harris S."/>
            <person name="Eisen J.A."/>
            <person name="Holcombe L.J."/>
            <person name="O'Flynn C."/>
        </authorList>
    </citation>
    <scope>NUCLEOTIDE SEQUENCE [LARGE SCALE GENOMIC DNA]</scope>
    <source>
        <strain evidence="11 12">OH4621_COT-116</strain>
    </source>
</reference>
<dbReference type="Pfam" id="PF12892">
    <property type="entry name" value="FctA"/>
    <property type="match status" value="1"/>
</dbReference>
<dbReference type="Pfam" id="PF00746">
    <property type="entry name" value="Gram_pos_anchor"/>
    <property type="match status" value="1"/>
</dbReference>
<dbReference type="Gene3D" id="2.60.40.3050">
    <property type="match status" value="1"/>
</dbReference>
<comment type="subcellular location">
    <subcellularLocation>
        <location evidence="1">Secreted</location>
        <location evidence="1">Cell wall</location>
        <topology evidence="1">Peptidoglycan-anchor</topology>
    </subcellularLocation>
</comment>
<organism evidence="11 12">
    <name type="scientific">Streptococcus minor</name>
    <dbReference type="NCBI Taxonomy" id="229549"/>
    <lineage>
        <taxon>Bacteria</taxon>
        <taxon>Bacillati</taxon>
        <taxon>Bacillota</taxon>
        <taxon>Bacilli</taxon>
        <taxon>Lactobacillales</taxon>
        <taxon>Streptococcaceae</taxon>
        <taxon>Streptococcus</taxon>
    </lineage>
</organism>
<dbReference type="InterPro" id="IPR013783">
    <property type="entry name" value="Ig-like_fold"/>
</dbReference>
<protein>
    <submittedName>
        <fullName evidence="11">LPXTG cell wall anchor domain-containing protein</fullName>
    </submittedName>
</protein>
<comment type="caution">
    <text evidence="11">The sequence shown here is derived from an EMBL/GenBank/DDBJ whole genome shotgun (WGS) entry which is preliminary data.</text>
</comment>
<dbReference type="InterPro" id="IPR019931">
    <property type="entry name" value="LPXTG_anchor"/>
</dbReference>
<dbReference type="InterPro" id="IPR022464">
    <property type="entry name" value="Strep_pil_isopept_link"/>
</dbReference>
<dbReference type="RefSeq" id="WP_124777560.1">
    <property type="nucleotide sequence ID" value="NZ_RQZA01000007.1"/>
</dbReference>
<dbReference type="Pfam" id="PF17802">
    <property type="entry name" value="SpaA"/>
    <property type="match status" value="1"/>
</dbReference>
<feature type="signal peptide" evidence="9">
    <location>
        <begin position="1"/>
        <end position="29"/>
    </location>
</feature>